<dbReference type="SUPFAM" id="SSF103506">
    <property type="entry name" value="Mitochondrial carrier"/>
    <property type="match status" value="1"/>
</dbReference>
<keyword evidence="15" id="KW-1185">Reference proteome</keyword>
<dbReference type="InterPro" id="IPR039158">
    <property type="entry name" value="SLC25A46"/>
</dbReference>
<dbReference type="AlphaFoldDB" id="A0A6L2QCD8"/>
<evidence type="ECO:0000256" key="12">
    <source>
        <dbReference type="SAM" id="MobiDB-lite"/>
    </source>
</evidence>
<evidence type="ECO:0000313" key="14">
    <source>
        <dbReference type="EMBL" id="GFG40838.1"/>
    </source>
</evidence>
<comment type="similarity">
    <text evidence="2 11">Belongs to the mitochondrial carrier (TC 2.A.29) family.</text>
</comment>
<keyword evidence="9 10" id="KW-0472">Membrane</keyword>
<keyword evidence="6" id="KW-1000">Mitochondrion outer membrane</keyword>
<evidence type="ECO:0000256" key="10">
    <source>
        <dbReference type="PROSITE-ProRule" id="PRU00282"/>
    </source>
</evidence>
<protein>
    <recommendedName>
        <fullName evidence="16">Solute carrier family 25 member 46</fullName>
    </recommendedName>
</protein>
<keyword evidence="4 10" id="KW-0812">Transmembrane</keyword>
<evidence type="ECO:0000313" key="15">
    <source>
        <dbReference type="Proteomes" id="UP000502823"/>
    </source>
</evidence>
<organism evidence="14 15">
    <name type="scientific">Coptotermes formosanus</name>
    <name type="common">Formosan subterranean termite</name>
    <dbReference type="NCBI Taxonomy" id="36987"/>
    <lineage>
        <taxon>Eukaryota</taxon>
        <taxon>Metazoa</taxon>
        <taxon>Ecdysozoa</taxon>
        <taxon>Arthropoda</taxon>
        <taxon>Hexapoda</taxon>
        <taxon>Insecta</taxon>
        <taxon>Pterygota</taxon>
        <taxon>Neoptera</taxon>
        <taxon>Polyneoptera</taxon>
        <taxon>Dictyoptera</taxon>
        <taxon>Blattodea</taxon>
        <taxon>Blattoidea</taxon>
        <taxon>Termitoidae</taxon>
        <taxon>Rhinotermitidae</taxon>
        <taxon>Coptotermes</taxon>
    </lineage>
</organism>
<dbReference type="GO" id="GO:0005741">
    <property type="term" value="C:mitochondrial outer membrane"/>
    <property type="evidence" value="ECO:0007669"/>
    <property type="project" value="UniProtKB-SubCell"/>
</dbReference>
<dbReference type="GO" id="GO:0090149">
    <property type="term" value="P:mitochondrial membrane fission"/>
    <property type="evidence" value="ECO:0007669"/>
    <property type="project" value="InterPro"/>
</dbReference>
<evidence type="ECO:0000256" key="3">
    <source>
        <dbReference type="ARBA" id="ARBA00022448"/>
    </source>
</evidence>
<feature type="compositionally biased region" description="Polar residues" evidence="12">
    <location>
        <begin position="382"/>
        <end position="392"/>
    </location>
</feature>
<dbReference type="InterPro" id="IPR023395">
    <property type="entry name" value="MCP_dom_sf"/>
</dbReference>
<dbReference type="EMBL" id="BLKM01002677">
    <property type="protein sequence ID" value="GFG40838.1"/>
    <property type="molecule type" value="Genomic_DNA"/>
</dbReference>
<evidence type="ECO:0000256" key="7">
    <source>
        <dbReference type="ARBA" id="ARBA00022989"/>
    </source>
</evidence>
<name>A0A6L2QCD8_COPFO</name>
<keyword evidence="7 13" id="KW-1133">Transmembrane helix</keyword>
<evidence type="ECO:0000256" key="6">
    <source>
        <dbReference type="ARBA" id="ARBA00022787"/>
    </source>
</evidence>
<evidence type="ECO:0000256" key="1">
    <source>
        <dbReference type="ARBA" id="ARBA00004374"/>
    </source>
</evidence>
<dbReference type="PANTHER" id="PTHR21252:SF2">
    <property type="entry name" value="MITOCHONDRIAL OUTER MEMBRANE PROTEIN SLC25A46"/>
    <property type="match status" value="1"/>
</dbReference>
<evidence type="ECO:0008006" key="16">
    <source>
        <dbReference type="Google" id="ProtNLM"/>
    </source>
</evidence>
<evidence type="ECO:0000256" key="13">
    <source>
        <dbReference type="SAM" id="Phobius"/>
    </source>
</evidence>
<dbReference type="Pfam" id="PF00153">
    <property type="entry name" value="Mito_carr"/>
    <property type="match status" value="1"/>
</dbReference>
<feature type="transmembrane region" description="Helical" evidence="13">
    <location>
        <begin position="187"/>
        <end position="207"/>
    </location>
</feature>
<dbReference type="InParanoid" id="A0A6L2QCD8"/>
<comment type="subcellular location">
    <subcellularLocation>
        <location evidence="1">Mitochondrion outer membrane</location>
        <topology evidence="1">Multi-pass membrane protein</topology>
    </subcellularLocation>
</comment>
<feature type="region of interest" description="Disordered" evidence="12">
    <location>
        <begin position="350"/>
        <end position="392"/>
    </location>
</feature>
<feature type="repeat" description="Solcar" evidence="10">
    <location>
        <begin position="245"/>
        <end position="344"/>
    </location>
</feature>
<dbReference type="InterPro" id="IPR018108">
    <property type="entry name" value="MCP_transmembrane"/>
</dbReference>
<dbReference type="FunCoup" id="A0A6L2QCD8">
    <property type="interactions" value="770"/>
</dbReference>
<comment type="caution">
    <text evidence="14">The sequence shown here is derived from an EMBL/GenBank/DDBJ whole genome shotgun (WGS) entry which is preliminary data.</text>
</comment>
<proteinExistence type="inferred from homology"/>
<evidence type="ECO:0000256" key="11">
    <source>
        <dbReference type="RuleBase" id="RU000488"/>
    </source>
</evidence>
<evidence type="ECO:0000256" key="2">
    <source>
        <dbReference type="ARBA" id="ARBA00006375"/>
    </source>
</evidence>
<dbReference type="Gene3D" id="1.50.40.10">
    <property type="entry name" value="Mitochondrial carrier domain"/>
    <property type="match status" value="1"/>
</dbReference>
<keyword evidence="5" id="KW-0677">Repeat</keyword>
<dbReference type="PANTHER" id="PTHR21252">
    <property type="entry name" value="TB1 PROTEIN-RELATED"/>
    <property type="match status" value="1"/>
</dbReference>
<dbReference type="OrthoDB" id="2403262at2759"/>
<evidence type="ECO:0000256" key="5">
    <source>
        <dbReference type="ARBA" id="ARBA00022737"/>
    </source>
</evidence>
<keyword evidence="3 11" id="KW-0813">Transport</keyword>
<reference evidence="15" key="1">
    <citation type="submission" date="2020-01" db="EMBL/GenBank/DDBJ databases">
        <title>Draft genome sequence of the Termite Coptotermes fromosanus.</title>
        <authorList>
            <person name="Itakura S."/>
            <person name="Yosikawa Y."/>
            <person name="Umezawa K."/>
        </authorList>
    </citation>
    <scope>NUCLEOTIDE SEQUENCE [LARGE SCALE GENOMIC DNA]</scope>
</reference>
<evidence type="ECO:0000256" key="8">
    <source>
        <dbReference type="ARBA" id="ARBA00023128"/>
    </source>
</evidence>
<accession>A0A6L2QCD8</accession>
<evidence type="ECO:0000256" key="4">
    <source>
        <dbReference type="ARBA" id="ARBA00022692"/>
    </source>
</evidence>
<dbReference type="Proteomes" id="UP000502823">
    <property type="component" value="Unassembled WGS sequence"/>
</dbReference>
<gene>
    <name evidence="14" type="ORF">Cfor_05337</name>
</gene>
<dbReference type="PROSITE" id="PS50920">
    <property type="entry name" value="SOLCAR"/>
    <property type="match status" value="1"/>
</dbReference>
<keyword evidence="8" id="KW-0496">Mitochondrion</keyword>
<evidence type="ECO:0000256" key="9">
    <source>
        <dbReference type="ARBA" id="ARBA00023136"/>
    </source>
</evidence>
<sequence>MESYPRYSHDRQSCLDHRTQSKYVSGEVLPAYETGSQARFRSKTCEDEAFEGDVVLQVHNNSRRYHLMPVTLLPVIVHLHKRQGITALWKGLGSVLMIRGMTLAVEDLISKFTPWPKDITWQSSLKSFGQHILLKCTTLAVITPFFSASLVETVQSDIASEKPGIFDVFKEGICRLVSWSAPRKGRMLPVLTLVVPTVMFGLLRYLFTIMVRGVVYQVMHFSHRHEQEKQGALSRDTLGHAVSQNIELTSALIGLIAADVAFFPMETVLHRLHLQGTRTIIDNLDSGYEVIPILTSYEGALDCYGTTLQQEGPAGLYKGFGALVLQFVAHVAVIKLTKFVLTEVSHMLRSARKPPPASSPHPDLACVSPLDQGSSHPARGYSYTQQTYLPDE</sequence>